<protein>
    <submittedName>
        <fullName evidence="1">Uncharacterized protein</fullName>
    </submittedName>
</protein>
<accession>A0ABY5I4R6</accession>
<evidence type="ECO:0000313" key="1">
    <source>
        <dbReference type="EMBL" id="UTY39374.1"/>
    </source>
</evidence>
<dbReference type="RefSeq" id="WP_290140427.1">
    <property type="nucleotide sequence ID" value="NZ_CP101620.1"/>
</dbReference>
<name>A0ABY5I4R6_9FIRM</name>
<dbReference type="EMBL" id="CP101620">
    <property type="protein sequence ID" value="UTY39374.1"/>
    <property type="molecule type" value="Genomic_DNA"/>
</dbReference>
<evidence type="ECO:0000313" key="2">
    <source>
        <dbReference type="Proteomes" id="UP001060112"/>
    </source>
</evidence>
<sequence length="272" mass="30547">MLIYASVPGGENQIYIPRLANQKVYIRGKTSGTWNDWICVQDYNNLINKPTSMPANGGTSDNSKKLGNINASEYLTKDTTGILKYPIVSNDGLQVDLTGARNGRLEYINTYNNPDGATNLPIAEMVVLKTPYVISSTIAYVVLYEIYPVRGRMWICAYNQSWTNWKLIAGEYTLWTGSAQEGDDITLSRTYRAFNKLELRTSNGMSFEIPTYTSETYDGRVYKGGYDEDFNLYGINTVLTTETNLHLAKAKYKSLMDNTTKSFSITRVIGKA</sequence>
<reference evidence="1" key="1">
    <citation type="submission" date="2022-07" db="EMBL/GenBank/DDBJ databases">
        <title>Faecal culturing of patients with breast cancer.</title>
        <authorList>
            <person name="Teng N.M.Y."/>
            <person name="Kiu R."/>
            <person name="Evans R."/>
            <person name="Baker D.J."/>
            <person name="Zenner C."/>
            <person name="Robinson S.D."/>
            <person name="Hall L.J."/>
        </authorList>
    </citation>
    <scope>NUCLEOTIDE SEQUENCE</scope>
    <source>
        <strain evidence="1">LH1062</strain>
    </source>
</reference>
<dbReference type="Proteomes" id="UP001060112">
    <property type="component" value="Chromosome"/>
</dbReference>
<keyword evidence="2" id="KW-1185">Reference proteome</keyword>
<organism evidence="1 2">
    <name type="scientific">Allocoprobacillus halotolerans</name>
    <dbReference type="NCBI Taxonomy" id="2944914"/>
    <lineage>
        <taxon>Bacteria</taxon>
        <taxon>Bacillati</taxon>
        <taxon>Bacillota</taxon>
        <taxon>Erysipelotrichia</taxon>
        <taxon>Erysipelotrichales</taxon>
        <taxon>Erysipelotrichaceae</taxon>
        <taxon>Allocoprobacillus</taxon>
    </lineage>
</organism>
<gene>
    <name evidence="1" type="ORF">NMU03_00635</name>
</gene>
<proteinExistence type="predicted"/>